<evidence type="ECO:0000313" key="2">
    <source>
        <dbReference type="EMBL" id="KAG1797129.1"/>
    </source>
</evidence>
<accession>A0A9P7DKM1</accession>
<keyword evidence="3" id="KW-1185">Reference proteome</keyword>
<comment type="caution">
    <text evidence="2">The sequence shown here is derived from an EMBL/GenBank/DDBJ whole genome shotgun (WGS) entry which is preliminary data.</text>
</comment>
<sequence>MKFISLTTMIVSAAVLVGIVKADSDTNPNGGPCAQNSKYECGRLAGYNGNMPFLFYCNINNIVEVVQMCHCIQCCSVIHGGVGNSGSVTCT</sequence>
<dbReference type="Proteomes" id="UP000719766">
    <property type="component" value="Unassembled WGS sequence"/>
</dbReference>
<proteinExistence type="predicted"/>
<evidence type="ECO:0000256" key="1">
    <source>
        <dbReference type="SAM" id="SignalP"/>
    </source>
</evidence>
<organism evidence="2 3">
    <name type="scientific">Suillus plorans</name>
    <dbReference type="NCBI Taxonomy" id="116603"/>
    <lineage>
        <taxon>Eukaryota</taxon>
        <taxon>Fungi</taxon>
        <taxon>Dikarya</taxon>
        <taxon>Basidiomycota</taxon>
        <taxon>Agaricomycotina</taxon>
        <taxon>Agaricomycetes</taxon>
        <taxon>Agaricomycetidae</taxon>
        <taxon>Boletales</taxon>
        <taxon>Suillineae</taxon>
        <taxon>Suillaceae</taxon>
        <taxon>Suillus</taxon>
    </lineage>
</organism>
<dbReference type="AlphaFoldDB" id="A0A9P7DKM1"/>
<dbReference type="RefSeq" id="XP_041162400.1">
    <property type="nucleotide sequence ID" value="XM_041302550.1"/>
</dbReference>
<dbReference type="GeneID" id="64596314"/>
<evidence type="ECO:0000313" key="3">
    <source>
        <dbReference type="Proteomes" id="UP000719766"/>
    </source>
</evidence>
<protein>
    <submittedName>
        <fullName evidence="2">Uncharacterized protein</fullName>
    </submittedName>
</protein>
<gene>
    <name evidence="2" type="ORF">HD556DRAFT_1358675</name>
</gene>
<reference evidence="2" key="1">
    <citation type="journal article" date="2020" name="New Phytol.">
        <title>Comparative genomics reveals dynamic genome evolution in host specialist ectomycorrhizal fungi.</title>
        <authorList>
            <person name="Lofgren L.A."/>
            <person name="Nguyen N.H."/>
            <person name="Vilgalys R."/>
            <person name="Ruytinx J."/>
            <person name="Liao H.L."/>
            <person name="Branco S."/>
            <person name="Kuo A."/>
            <person name="LaButti K."/>
            <person name="Lipzen A."/>
            <person name="Andreopoulos W."/>
            <person name="Pangilinan J."/>
            <person name="Riley R."/>
            <person name="Hundley H."/>
            <person name="Na H."/>
            <person name="Barry K."/>
            <person name="Grigoriev I.V."/>
            <person name="Stajich J.E."/>
            <person name="Kennedy P.G."/>
        </authorList>
    </citation>
    <scope>NUCLEOTIDE SEQUENCE</scope>
    <source>
        <strain evidence="2">S12</strain>
    </source>
</reference>
<feature type="chain" id="PRO_5040210754" evidence="1">
    <location>
        <begin position="23"/>
        <end position="91"/>
    </location>
</feature>
<dbReference type="OrthoDB" id="2606864at2759"/>
<feature type="signal peptide" evidence="1">
    <location>
        <begin position="1"/>
        <end position="22"/>
    </location>
</feature>
<name>A0A9P7DKM1_9AGAM</name>
<keyword evidence="1" id="KW-0732">Signal</keyword>
<dbReference type="EMBL" id="JABBWE010000017">
    <property type="protein sequence ID" value="KAG1797129.1"/>
    <property type="molecule type" value="Genomic_DNA"/>
</dbReference>